<comment type="caution">
    <text evidence="2">The sequence shown here is derived from an EMBL/GenBank/DDBJ whole genome shotgun (WGS) entry which is preliminary data.</text>
</comment>
<feature type="compositionally biased region" description="Basic and acidic residues" evidence="1">
    <location>
        <begin position="146"/>
        <end position="155"/>
    </location>
</feature>
<dbReference type="PANTHER" id="PTHR32301">
    <property type="entry name" value="COUNTIN RECEPTOR CNR3-RELATED"/>
    <property type="match status" value="1"/>
</dbReference>
<dbReference type="Proteomes" id="UP000266841">
    <property type="component" value="Unassembled WGS sequence"/>
</dbReference>
<protein>
    <submittedName>
        <fullName evidence="2">Uncharacterized protein</fullName>
    </submittedName>
</protein>
<organism evidence="2 3">
    <name type="scientific">Thalassiosira oceanica</name>
    <name type="common">Marine diatom</name>
    <dbReference type="NCBI Taxonomy" id="159749"/>
    <lineage>
        <taxon>Eukaryota</taxon>
        <taxon>Sar</taxon>
        <taxon>Stramenopiles</taxon>
        <taxon>Ochrophyta</taxon>
        <taxon>Bacillariophyta</taxon>
        <taxon>Coscinodiscophyceae</taxon>
        <taxon>Thalassiosirophycidae</taxon>
        <taxon>Thalassiosirales</taxon>
        <taxon>Thalassiosiraceae</taxon>
        <taxon>Thalassiosira</taxon>
    </lineage>
</organism>
<evidence type="ECO:0000313" key="2">
    <source>
        <dbReference type="EMBL" id="EJK44071.1"/>
    </source>
</evidence>
<sequence length="631" mass="69859">MATSNERVNSLFEELLGENASAIGSTANKKEDATQMSSVIPTRRDLPNKEDITDSNDKQQPQEVVSNDNATINDEDTYMTKPRVIAVDSNDDVSTLFGGMGGASLSGNGVESYQGFVSQRRNRRSNGVGGALGVGLFGSKKKRNRRSDENSHNDMRTGATSTFQSHGGVTTILEEIGIGGKSKASTSECAGDDDEKGNAGRRHYGRRGSHYKHPSGRKMTFGEQIAAVKPKTWAILFIGISFLSIQFRAVHKQNKASSGHLTSRFSNRYDTAKDSHKGMSTGMKDFVTNSVVEGDGRRRNNYETADGVNKFQQEQQLRIDWERGSSVFNDDGLLAGLKKLPNNLRGNPPQQSLYSQLDHRQVSNLQQQPPQRSVGEVNSRNQQVDAMQNRQQQVQQQPQLPSQILGKSMNDAIQQQPGQQQLPRPRPPMNEDLGDEHPLLKKSKQLSNGGDKLADYNPVLPQSEYANDIIPKRFHTFADIKQPFIPGQDTPFYWHIPRAGGVVMKTLLSHCLGQTLAAEVGELEGHDQDTELKVVRLFDHNYTNVNVATPEGIMRALDKGLVPSHLADTIVSGHVDLITSLFNGNDRARAFVMFRQPIDRAVGTGYPPLQNMTLDDYAKSTLIENNWMTRM</sequence>
<proteinExistence type="predicted"/>
<feature type="compositionally biased region" description="Polar residues" evidence="1">
    <location>
        <begin position="58"/>
        <end position="72"/>
    </location>
</feature>
<feature type="region of interest" description="Disordered" evidence="1">
    <location>
        <begin position="413"/>
        <end position="436"/>
    </location>
</feature>
<feature type="region of interest" description="Disordered" evidence="1">
    <location>
        <begin position="361"/>
        <end position="399"/>
    </location>
</feature>
<feature type="region of interest" description="Disordered" evidence="1">
    <location>
        <begin position="22"/>
        <end position="73"/>
    </location>
</feature>
<feature type="compositionally biased region" description="Polar residues" evidence="1">
    <location>
        <begin position="362"/>
        <end position="381"/>
    </location>
</feature>
<feature type="compositionally biased region" description="Basic and acidic residues" evidence="1">
    <location>
        <begin position="42"/>
        <end position="57"/>
    </location>
</feature>
<dbReference type="eggNOG" id="ENOG502R22Y">
    <property type="taxonomic scope" value="Eukaryota"/>
</dbReference>
<evidence type="ECO:0000256" key="1">
    <source>
        <dbReference type="SAM" id="MobiDB-lite"/>
    </source>
</evidence>
<evidence type="ECO:0000313" key="3">
    <source>
        <dbReference type="Proteomes" id="UP000266841"/>
    </source>
</evidence>
<dbReference type="OMA" id="DHNYTNV"/>
<dbReference type="InterPro" id="IPR053259">
    <property type="entry name" value="Golvesin-related_Golgi"/>
</dbReference>
<feature type="region of interest" description="Disordered" evidence="1">
    <location>
        <begin position="123"/>
        <end position="166"/>
    </location>
</feature>
<feature type="compositionally biased region" description="Basic residues" evidence="1">
    <location>
        <begin position="199"/>
        <end position="216"/>
    </location>
</feature>
<dbReference type="AlphaFoldDB" id="K0R626"/>
<dbReference type="OrthoDB" id="10620054at2759"/>
<feature type="region of interest" description="Disordered" evidence="1">
    <location>
        <begin position="182"/>
        <end position="216"/>
    </location>
</feature>
<dbReference type="EMBL" id="AGNL01050209">
    <property type="protein sequence ID" value="EJK44071.1"/>
    <property type="molecule type" value="Genomic_DNA"/>
</dbReference>
<dbReference type="PANTHER" id="PTHR32301:SF6">
    <property type="entry name" value="GOLVESIN-RELATED"/>
    <property type="match status" value="1"/>
</dbReference>
<reference evidence="2 3" key="1">
    <citation type="journal article" date="2012" name="Genome Biol.">
        <title>Genome and low-iron response of an oceanic diatom adapted to chronic iron limitation.</title>
        <authorList>
            <person name="Lommer M."/>
            <person name="Specht M."/>
            <person name="Roy A.S."/>
            <person name="Kraemer L."/>
            <person name="Andreson R."/>
            <person name="Gutowska M.A."/>
            <person name="Wolf J."/>
            <person name="Bergner S.V."/>
            <person name="Schilhabel M.B."/>
            <person name="Klostermeier U.C."/>
            <person name="Beiko R.G."/>
            <person name="Rosenstiel P."/>
            <person name="Hippler M."/>
            <person name="Laroche J."/>
        </authorList>
    </citation>
    <scope>NUCLEOTIDE SEQUENCE [LARGE SCALE GENOMIC DNA]</scope>
    <source>
        <strain evidence="2 3">CCMP1005</strain>
    </source>
</reference>
<feature type="compositionally biased region" description="Low complexity" evidence="1">
    <location>
        <begin position="414"/>
        <end position="423"/>
    </location>
</feature>
<feature type="compositionally biased region" description="Low complexity" evidence="1">
    <location>
        <begin position="382"/>
        <end position="399"/>
    </location>
</feature>
<gene>
    <name evidence="2" type="ORF">THAOC_37422</name>
</gene>
<name>K0R626_THAOC</name>
<accession>K0R626</accession>
<keyword evidence="3" id="KW-1185">Reference proteome</keyword>
<feature type="compositionally biased region" description="Gly residues" evidence="1">
    <location>
        <begin position="127"/>
        <end position="136"/>
    </location>
</feature>